<feature type="transmembrane region" description="Helical" evidence="1">
    <location>
        <begin position="12"/>
        <end position="30"/>
    </location>
</feature>
<gene>
    <name evidence="2" type="ORF">ATI61_101868</name>
</gene>
<evidence type="ECO:0000313" key="2">
    <source>
        <dbReference type="EMBL" id="REG37881.1"/>
    </source>
</evidence>
<proteinExistence type="predicted"/>
<feature type="transmembrane region" description="Helical" evidence="1">
    <location>
        <begin position="236"/>
        <end position="255"/>
    </location>
</feature>
<feature type="transmembrane region" description="Helical" evidence="1">
    <location>
        <begin position="348"/>
        <end position="369"/>
    </location>
</feature>
<feature type="transmembrane region" description="Helical" evidence="1">
    <location>
        <begin position="292"/>
        <end position="316"/>
    </location>
</feature>
<keyword evidence="1" id="KW-0812">Transmembrane</keyword>
<keyword evidence="1" id="KW-1133">Transmembrane helix</keyword>
<dbReference type="Proteomes" id="UP000256345">
    <property type="component" value="Unassembled WGS sequence"/>
</dbReference>
<evidence type="ECO:0000313" key="3">
    <source>
        <dbReference type="Proteomes" id="UP000256345"/>
    </source>
</evidence>
<keyword evidence="3" id="KW-1185">Reference proteome</keyword>
<dbReference type="EMBL" id="QUMU01000001">
    <property type="protein sequence ID" value="REG37881.1"/>
    <property type="molecule type" value="Genomic_DNA"/>
</dbReference>
<organism evidence="2 3">
    <name type="scientific">Archangium gephyra</name>
    <dbReference type="NCBI Taxonomy" id="48"/>
    <lineage>
        <taxon>Bacteria</taxon>
        <taxon>Pseudomonadati</taxon>
        <taxon>Myxococcota</taxon>
        <taxon>Myxococcia</taxon>
        <taxon>Myxococcales</taxon>
        <taxon>Cystobacterineae</taxon>
        <taxon>Archangiaceae</taxon>
        <taxon>Archangium</taxon>
    </lineage>
</organism>
<feature type="transmembrane region" description="Helical" evidence="1">
    <location>
        <begin position="175"/>
        <end position="201"/>
    </location>
</feature>
<feature type="transmembrane region" description="Helical" evidence="1">
    <location>
        <begin position="42"/>
        <end position="63"/>
    </location>
</feature>
<feature type="transmembrane region" description="Helical" evidence="1">
    <location>
        <begin position="130"/>
        <end position="154"/>
    </location>
</feature>
<protein>
    <recommendedName>
        <fullName evidence="4">Sodium:proton exchanger</fullName>
    </recommendedName>
</protein>
<name>A0ABX9KCV6_9BACT</name>
<feature type="transmembrane region" description="Helical" evidence="1">
    <location>
        <begin position="107"/>
        <end position="124"/>
    </location>
</feature>
<accession>A0ABX9KCV6</accession>
<reference evidence="2 3" key="1">
    <citation type="submission" date="2018-08" db="EMBL/GenBank/DDBJ databases">
        <title>Genomic Encyclopedia of Archaeal and Bacterial Type Strains, Phase II (KMG-II): from individual species to whole genera.</title>
        <authorList>
            <person name="Goeker M."/>
        </authorList>
    </citation>
    <scope>NUCLEOTIDE SEQUENCE [LARGE SCALE GENOMIC DNA]</scope>
    <source>
        <strain evidence="2 3">DSM 2261</strain>
    </source>
</reference>
<keyword evidence="1" id="KW-0472">Membrane</keyword>
<feature type="transmembrane region" description="Helical" evidence="1">
    <location>
        <begin position="207"/>
        <end position="229"/>
    </location>
</feature>
<comment type="caution">
    <text evidence="2">The sequence shown here is derived from an EMBL/GenBank/DDBJ whole genome shotgun (WGS) entry which is preliminary data.</text>
</comment>
<feature type="transmembrane region" description="Helical" evidence="1">
    <location>
        <begin position="75"/>
        <end position="95"/>
    </location>
</feature>
<evidence type="ECO:0000256" key="1">
    <source>
        <dbReference type="SAM" id="Phobius"/>
    </source>
</evidence>
<evidence type="ECO:0008006" key="4">
    <source>
        <dbReference type="Google" id="ProtNLM"/>
    </source>
</evidence>
<feature type="transmembrane region" description="Helical" evidence="1">
    <location>
        <begin position="261"/>
        <end position="280"/>
    </location>
</feature>
<sequence length="411" mass="41668">MTNRDGRCNHLFVQALLVFLAIAALSLLASSRTVLDPGRFPALAHLAASGLLFLACGALMGPGSLGVLSWGDLTALRPVLALGLGVAGVIIGLNLEPRLLRLLPREVYAAALAHAGTAFLWVALPLAGPLLFTMGLAPAAAVGAAALLGAAASLSSGHFAVLGYRSGRMERRSGLSVALLTMLDDLVGLGVLMLALAFGAAGHPLEGLGLVALALLLGMACGGLLAFLMHGLKDQGELMAVLLGGVALVSGAAAYLRVSALLAGVACGATLALVGGRAVEQAARGLGRFERPAYLLLIFLVGAHVQARDLMAWALLPGYLGLRFLGKVLGGALAQRIAGGTLALPPRLGYALIAQGGLALCLVVEYLVLVPGTLSQRVFDVVVAGAVINELLGSQAFRHVLASTPARGGPP</sequence>